<dbReference type="InterPro" id="IPR037238">
    <property type="entry name" value="YbiA-like_sf"/>
</dbReference>
<comment type="catalytic activity">
    <reaction evidence="2">
        <text>2,5-diamino-6-hydroxy-4-(5-phosphoribosylamino)-pyrimidine + H2O = 2,5,6-triamino-4-hydroxypyrimidine + D-ribose 5-phosphate</text>
        <dbReference type="Rhea" id="RHEA:23436"/>
        <dbReference type="ChEBI" id="CHEBI:15377"/>
        <dbReference type="ChEBI" id="CHEBI:58614"/>
        <dbReference type="ChEBI" id="CHEBI:78346"/>
        <dbReference type="ChEBI" id="CHEBI:137796"/>
    </reaction>
</comment>
<dbReference type="Pfam" id="PF08719">
    <property type="entry name" value="NADAR"/>
    <property type="match status" value="1"/>
</dbReference>
<name>A0AA51X5C8_9GAMM</name>
<sequence length="187" mass="21505">MKNEIILTREQLLTDLSKGKSAKYLFFWGHKSTRRGSVDKTCLSQWYPSNFTVEDVNYHTAEHYMMAEKARLFNDLILLQKILQARSPGEAKALGRQVANFNQEEWVSNRFEIVVKGNYAKFSQCVNLKAFLLSTKRRVLVEASPHDKIWGIGLAEDHPNANNPYKWRGDNLLGFALMKVRILLSNG</sequence>
<dbReference type="Proteomes" id="UP001239782">
    <property type="component" value="Chromosome"/>
</dbReference>
<dbReference type="Gene3D" id="1.10.357.40">
    <property type="entry name" value="YbiA-like"/>
    <property type="match status" value="1"/>
</dbReference>
<dbReference type="RefSeq" id="WP_309201064.1">
    <property type="nucleotide sequence ID" value="NZ_CP133548.1"/>
</dbReference>
<evidence type="ECO:0000256" key="2">
    <source>
        <dbReference type="ARBA" id="ARBA00000751"/>
    </source>
</evidence>
<gene>
    <name evidence="4" type="ORF">Q9312_11855</name>
</gene>
<evidence type="ECO:0000259" key="3">
    <source>
        <dbReference type="Pfam" id="PF08719"/>
    </source>
</evidence>
<keyword evidence="5" id="KW-1185">Reference proteome</keyword>
<comment type="catalytic activity">
    <reaction evidence="1">
        <text>5-amino-6-(5-phospho-D-ribosylamino)uracil + H2O = 5,6-diaminouracil + D-ribose 5-phosphate</text>
        <dbReference type="Rhea" id="RHEA:55020"/>
        <dbReference type="ChEBI" id="CHEBI:15377"/>
        <dbReference type="ChEBI" id="CHEBI:46252"/>
        <dbReference type="ChEBI" id="CHEBI:58453"/>
        <dbReference type="ChEBI" id="CHEBI:78346"/>
    </reaction>
</comment>
<reference evidence="4 5" key="1">
    <citation type="submission" date="2023-08" db="EMBL/GenBank/DDBJ databases">
        <title>Pleionea litopenaei sp. nov., isolated from stomach of juvenile Litopenaeus vannamei.</title>
        <authorList>
            <person name="Rho A.M."/>
            <person name="Hwang C.Y."/>
        </authorList>
    </citation>
    <scope>NUCLEOTIDE SEQUENCE [LARGE SCALE GENOMIC DNA]</scope>
    <source>
        <strain evidence="4 5">HL-JVS1</strain>
    </source>
</reference>
<dbReference type="EMBL" id="CP133548">
    <property type="protein sequence ID" value="WMS85912.1"/>
    <property type="molecule type" value="Genomic_DNA"/>
</dbReference>
<organism evidence="4 5">
    <name type="scientific">Pleionea litopenaei</name>
    <dbReference type="NCBI Taxonomy" id="3070815"/>
    <lineage>
        <taxon>Bacteria</taxon>
        <taxon>Pseudomonadati</taxon>
        <taxon>Pseudomonadota</taxon>
        <taxon>Gammaproteobacteria</taxon>
        <taxon>Oceanospirillales</taxon>
        <taxon>Pleioneaceae</taxon>
        <taxon>Pleionea</taxon>
    </lineage>
</organism>
<dbReference type="AlphaFoldDB" id="A0AA51X5C8"/>
<dbReference type="NCBIfam" id="TIGR02464">
    <property type="entry name" value="ribofla_fusion"/>
    <property type="match status" value="1"/>
</dbReference>
<dbReference type="SUPFAM" id="SSF143990">
    <property type="entry name" value="YbiA-like"/>
    <property type="match status" value="1"/>
</dbReference>
<accession>A0AA51X5C8</accession>
<evidence type="ECO:0000313" key="5">
    <source>
        <dbReference type="Proteomes" id="UP001239782"/>
    </source>
</evidence>
<dbReference type="KEGG" id="plei:Q9312_11855"/>
<proteinExistence type="predicted"/>
<dbReference type="CDD" id="cd15457">
    <property type="entry name" value="NADAR"/>
    <property type="match status" value="1"/>
</dbReference>
<evidence type="ECO:0000256" key="1">
    <source>
        <dbReference type="ARBA" id="ARBA00000022"/>
    </source>
</evidence>
<protein>
    <submittedName>
        <fullName evidence="4">NADAR family protein</fullName>
    </submittedName>
</protein>
<dbReference type="InterPro" id="IPR012816">
    <property type="entry name" value="NADAR"/>
</dbReference>
<feature type="domain" description="NADAR" evidence="3">
    <location>
        <begin position="26"/>
        <end position="182"/>
    </location>
</feature>
<evidence type="ECO:0000313" key="4">
    <source>
        <dbReference type="EMBL" id="WMS85912.1"/>
    </source>
</evidence>